<dbReference type="SMART" id="SM00567">
    <property type="entry name" value="EZ_HEAT"/>
    <property type="match status" value="4"/>
</dbReference>
<protein>
    <recommendedName>
        <fullName evidence="3">HEAT repeat domain-containing protein</fullName>
    </recommendedName>
</protein>
<accession>E0XW74</accession>
<dbReference type="AlphaFoldDB" id="E0XW74"/>
<reference evidence="2" key="1">
    <citation type="journal article" date="2011" name="Environ. Microbiol.">
        <title>Time-series analyses of Monterey Bay coastal microbial picoplankton using a 'genome proxy' microarray.</title>
        <authorList>
            <person name="Rich V.I."/>
            <person name="Pham V.D."/>
            <person name="Eppley J."/>
            <person name="Shi Y."/>
            <person name="DeLong E.F."/>
        </authorList>
    </citation>
    <scope>NUCLEOTIDE SEQUENCE</scope>
</reference>
<name>E0XW74_9BACT</name>
<feature type="region of interest" description="Disordered" evidence="1">
    <location>
        <begin position="1"/>
        <end position="48"/>
    </location>
</feature>
<feature type="compositionally biased region" description="Basic and acidic residues" evidence="1">
    <location>
        <begin position="12"/>
        <end position="39"/>
    </location>
</feature>
<organism evidence="2">
    <name type="scientific">uncultured Acidobacteria bacterium HF4000_26D02</name>
    <dbReference type="NCBI Taxonomy" id="710731"/>
    <lineage>
        <taxon>Bacteria</taxon>
        <taxon>Pseudomonadati</taxon>
        <taxon>Acidobacteriota</taxon>
        <taxon>environmental samples</taxon>
    </lineage>
</organism>
<dbReference type="Gene3D" id="1.25.10.10">
    <property type="entry name" value="Leucine-rich Repeat Variant"/>
    <property type="match status" value="2"/>
</dbReference>
<feature type="region of interest" description="Disordered" evidence="1">
    <location>
        <begin position="60"/>
        <end position="101"/>
    </location>
</feature>
<dbReference type="EMBL" id="GU474896">
    <property type="protein sequence ID" value="ADI18665.1"/>
    <property type="molecule type" value="Genomic_DNA"/>
</dbReference>
<evidence type="ECO:0008006" key="3">
    <source>
        <dbReference type="Google" id="ProtNLM"/>
    </source>
</evidence>
<proteinExistence type="predicted"/>
<dbReference type="SUPFAM" id="SSF48371">
    <property type="entry name" value="ARM repeat"/>
    <property type="match status" value="1"/>
</dbReference>
<dbReference type="InterPro" id="IPR011989">
    <property type="entry name" value="ARM-like"/>
</dbReference>
<evidence type="ECO:0000313" key="2">
    <source>
        <dbReference type="EMBL" id="ADI18665.1"/>
    </source>
</evidence>
<dbReference type="InterPro" id="IPR004155">
    <property type="entry name" value="PBS_lyase_HEAT"/>
</dbReference>
<dbReference type="InterPro" id="IPR016024">
    <property type="entry name" value="ARM-type_fold"/>
</dbReference>
<evidence type="ECO:0000256" key="1">
    <source>
        <dbReference type="SAM" id="MobiDB-lite"/>
    </source>
</evidence>
<sequence>MLLRNRYPAAVRADRRQQDRGRDSRVHEVGHARLSESRRAAPGGGPDKRRLLHLVLHRQLPRRGAQGPRGVHADGAEAPGRTGLIEEGGSRSCASNRPDRGRPSIASRGFSCISACHEHVANMSPFHRWALGGVLSVLLLAGGMTAAANTAGSRPRAVREAAAHTDERGRSTASLAEAFPTAPLRGGLAARGESPAAFDRRCIPPACVAPRSHTAGLFPRRAVRWPGAALLATGLGATLDFHHGLLDISACHEHVPRCHPLEMSRQPVPVLERELTAAIDQLGNFDYDVRTRASRLVRRAPEEQARAALAAAVNGHADEYVRFRALVLLVGFGGAVAREAVLGVLADPNDRLRAVAYGYFEHNPDPATASQFLAALKTEASEFVRPALIRTLAAHDADPAVRDRLVADIDRGVDFFRGAVIEALGDYGAAYALNPLMRIASEPGPLQDDAILALVRIGDARALPTVASLQGRDDDLEPMVSAAAASLGADPEAHARFVAESLRFAVAAVDHQGLLRSAAAGLGALAWRGDAGALQVLFDVGVGARATAREPIALVLGMLAMRHPAAVLAHLETRTDLAAAALVLRDAFDMLDEDLEEERFFMTTRAAFWAAPEQSPARAVAEELIRVLEF</sequence>